<evidence type="ECO:0000256" key="7">
    <source>
        <dbReference type="ARBA" id="ARBA00023033"/>
    </source>
</evidence>
<organism evidence="9 10">
    <name type="scientific">Chironomus riparius</name>
    <dbReference type="NCBI Taxonomy" id="315576"/>
    <lineage>
        <taxon>Eukaryota</taxon>
        <taxon>Metazoa</taxon>
        <taxon>Ecdysozoa</taxon>
        <taxon>Arthropoda</taxon>
        <taxon>Hexapoda</taxon>
        <taxon>Insecta</taxon>
        <taxon>Pterygota</taxon>
        <taxon>Neoptera</taxon>
        <taxon>Endopterygota</taxon>
        <taxon>Diptera</taxon>
        <taxon>Nematocera</taxon>
        <taxon>Chironomoidea</taxon>
        <taxon>Chironomidae</taxon>
        <taxon>Chironominae</taxon>
        <taxon>Chironomus</taxon>
    </lineage>
</organism>
<keyword evidence="10" id="KW-1185">Reference proteome</keyword>
<dbReference type="InterPro" id="IPR020946">
    <property type="entry name" value="Flavin_mOase-like"/>
</dbReference>
<sequence>MKLCVIGSGAAGLAGAKHGKHFGYEVTVFEQSNQVGGTWVYDENIGKNKYGIDTHSSMYKGLHTNLPKEIMGYPDFPIPAQQNSYISSNDMLDFLNLYTDNFKIRELIKFEHHVLRVRPLKDDTWEVIVKDLKKNEYNIFNFDAVLVCSGHYHTPTYPIFKGADIFKGKQIHSHDYRCPDLFKSENVLVIGGGPSGFDLANEISKKANRVTLSHHLKEPPKTVFQSNVDQKPDVLYLQENNVVFNDGTSQAYSVIFYCTGYKYTFPFLSVDCGIACDDNFVRPLYKHCLSINRPSLGFIGLPFYVCATQMFDLQARFCLKFFSKQKELPSKEKMLQDFHKEVNERVAKGFKKHQFHMMGPEQIKYYADLAEAAEIEPLKPVITKLHNWSSKRFLDDLTNFRKDVFRILDDETFIKVQ</sequence>
<keyword evidence="4 8" id="KW-0274">FAD</keyword>
<comment type="cofactor">
    <cofactor evidence="1 8">
        <name>FAD</name>
        <dbReference type="ChEBI" id="CHEBI:57692"/>
    </cofactor>
</comment>
<evidence type="ECO:0000313" key="9">
    <source>
        <dbReference type="EMBL" id="CAG9804061.1"/>
    </source>
</evidence>
<evidence type="ECO:0000256" key="6">
    <source>
        <dbReference type="ARBA" id="ARBA00023002"/>
    </source>
</evidence>
<dbReference type="OrthoDB" id="66881at2759"/>
<reference evidence="9" key="1">
    <citation type="submission" date="2022-01" db="EMBL/GenBank/DDBJ databases">
        <authorList>
            <person name="King R."/>
        </authorList>
    </citation>
    <scope>NUCLEOTIDE SEQUENCE</scope>
</reference>
<evidence type="ECO:0000313" key="10">
    <source>
        <dbReference type="Proteomes" id="UP001153620"/>
    </source>
</evidence>
<comment type="similarity">
    <text evidence="2 8">Belongs to the FMO family.</text>
</comment>
<evidence type="ECO:0000256" key="5">
    <source>
        <dbReference type="ARBA" id="ARBA00022857"/>
    </source>
</evidence>
<dbReference type="GO" id="GO:0004499">
    <property type="term" value="F:N,N-dimethylaniline monooxygenase activity"/>
    <property type="evidence" value="ECO:0007669"/>
    <property type="project" value="InterPro"/>
</dbReference>
<dbReference type="GO" id="GO:0050660">
    <property type="term" value="F:flavin adenine dinucleotide binding"/>
    <property type="evidence" value="ECO:0007669"/>
    <property type="project" value="InterPro"/>
</dbReference>
<dbReference type="Pfam" id="PF00743">
    <property type="entry name" value="FMO-like"/>
    <property type="match status" value="2"/>
</dbReference>
<keyword evidence="7 8" id="KW-0503">Monooxygenase</keyword>
<gene>
    <name evidence="9" type="ORF">CHIRRI_LOCUS6956</name>
</gene>
<evidence type="ECO:0000256" key="2">
    <source>
        <dbReference type="ARBA" id="ARBA00009183"/>
    </source>
</evidence>
<dbReference type="EMBL" id="OU895878">
    <property type="protein sequence ID" value="CAG9804061.1"/>
    <property type="molecule type" value="Genomic_DNA"/>
</dbReference>
<dbReference type="InterPro" id="IPR050346">
    <property type="entry name" value="FMO-like"/>
</dbReference>
<keyword evidence="3 8" id="KW-0285">Flavoprotein</keyword>
<evidence type="ECO:0000256" key="3">
    <source>
        <dbReference type="ARBA" id="ARBA00022630"/>
    </source>
</evidence>
<keyword evidence="6 8" id="KW-0560">Oxidoreductase</keyword>
<reference evidence="9" key="2">
    <citation type="submission" date="2022-10" db="EMBL/GenBank/DDBJ databases">
        <authorList>
            <consortium name="ENA_rothamsted_submissions"/>
            <consortium name="culmorum"/>
            <person name="King R."/>
        </authorList>
    </citation>
    <scope>NUCLEOTIDE SEQUENCE</scope>
</reference>
<dbReference type="InterPro" id="IPR036188">
    <property type="entry name" value="FAD/NAD-bd_sf"/>
</dbReference>
<dbReference type="Proteomes" id="UP001153620">
    <property type="component" value="Chromosome 2"/>
</dbReference>
<dbReference type="PIRSF" id="PIRSF000332">
    <property type="entry name" value="FMO"/>
    <property type="match status" value="1"/>
</dbReference>
<dbReference type="Gene3D" id="3.50.50.60">
    <property type="entry name" value="FAD/NAD(P)-binding domain"/>
    <property type="match status" value="2"/>
</dbReference>
<dbReference type="EC" id="1.-.-.-" evidence="8"/>
<dbReference type="GO" id="GO:0050661">
    <property type="term" value="F:NADP binding"/>
    <property type="evidence" value="ECO:0007669"/>
    <property type="project" value="InterPro"/>
</dbReference>
<dbReference type="AlphaFoldDB" id="A0A9N9WS74"/>
<protein>
    <recommendedName>
        <fullName evidence="8">Flavin-containing monooxygenase</fullName>
        <ecNumber evidence="8">1.-.-.-</ecNumber>
    </recommendedName>
</protein>
<name>A0A9N9WS74_9DIPT</name>
<dbReference type="InterPro" id="IPR000960">
    <property type="entry name" value="Flavin_mOase"/>
</dbReference>
<dbReference type="PRINTS" id="PR00370">
    <property type="entry name" value="FMOXYGENASE"/>
</dbReference>
<dbReference type="SUPFAM" id="SSF51905">
    <property type="entry name" value="FAD/NAD(P)-binding domain"/>
    <property type="match status" value="2"/>
</dbReference>
<evidence type="ECO:0000256" key="8">
    <source>
        <dbReference type="RuleBase" id="RU361177"/>
    </source>
</evidence>
<keyword evidence="5" id="KW-0521">NADP</keyword>
<accession>A0A9N9WS74</accession>
<dbReference type="FunFam" id="3.50.50.60:FF:000138">
    <property type="entry name" value="Flavin-containing monooxygenase"/>
    <property type="match status" value="1"/>
</dbReference>
<evidence type="ECO:0000256" key="4">
    <source>
        <dbReference type="ARBA" id="ARBA00022827"/>
    </source>
</evidence>
<evidence type="ECO:0000256" key="1">
    <source>
        <dbReference type="ARBA" id="ARBA00001974"/>
    </source>
</evidence>
<proteinExistence type="inferred from homology"/>
<dbReference type="PANTHER" id="PTHR23023">
    <property type="entry name" value="DIMETHYLANILINE MONOOXYGENASE"/>
    <property type="match status" value="1"/>
</dbReference>